<proteinExistence type="predicted"/>
<dbReference type="Gene3D" id="1.50.10.20">
    <property type="match status" value="1"/>
</dbReference>
<evidence type="ECO:0000313" key="2">
    <source>
        <dbReference type="Proteomes" id="UP000677244"/>
    </source>
</evidence>
<dbReference type="InterPro" id="IPR008928">
    <property type="entry name" value="6-hairpin_glycosidase_sf"/>
</dbReference>
<comment type="caution">
    <text evidence="1">The sequence shown here is derived from an EMBL/GenBank/DDBJ whole genome shotgun (WGS) entry which is preliminary data.</text>
</comment>
<dbReference type="EMBL" id="JAGHKO010000004">
    <property type="protein sequence ID" value="MBO9202057.1"/>
    <property type="molecule type" value="Genomic_DNA"/>
</dbReference>
<protein>
    <recommendedName>
        <fullName evidence="3">Glycosyltransferase</fullName>
    </recommendedName>
</protein>
<sequence length="361" mass="41068">MNTDDTLLLSQPALFTISQMPDLNFKHISNLTDKTGIIQHALFAMPNRKEGYCIDDNARALLFAVWACKNNKRDQITHDLLLVYLSFIHYMQSEDGYFRNFLSYTMTATEDRGSEDSFGRTMMALGYLINEGPSHLLTRTAHGIFTKAYPHVNKLTSLRGIANTIVGISQIIKYQYPDDRKRNMVINLADKMVAMYKHSKSSDWHWFEPILTYDNAMLPLALLNAFEVTQQDEFLTIAFESMAFLESKVFYDTFRPIGNLGWHKQGGPIATFDQQGIDAMAMVLFYQQAFRLTGEQLYLARMYKCYQWFLGDNDMGLSLYDFSTGGCADGLHTEGINLNQGAESTLAYWISHLVVASTLSA</sequence>
<evidence type="ECO:0008006" key="3">
    <source>
        <dbReference type="Google" id="ProtNLM"/>
    </source>
</evidence>
<dbReference type="RefSeq" id="WP_209140109.1">
    <property type="nucleotide sequence ID" value="NZ_JAGHKO010000004.1"/>
</dbReference>
<evidence type="ECO:0000313" key="1">
    <source>
        <dbReference type="EMBL" id="MBO9202057.1"/>
    </source>
</evidence>
<keyword evidence="2" id="KW-1185">Reference proteome</keyword>
<dbReference type="SUPFAM" id="SSF48208">
    <property type="entry name" value="Six-hairpin glycosidases"/>
    <property type="match status" value="1"/>
</dbReference>
<name>A0ABS3YVX3_9BACT</name>
<accession>A0ABS3YVX3</accession>
<gene>
    <name evidence="1" type="ORF">J7I42_17365</name>
</gene>
<reference evidence="1 2" key="1">
    <citation type="submission" date="2021-03" db="EMBL/GenBank/DDBJ databases">
        <title>Assistant Professor.</title>
        <authorList>
            <person name="Huq M.A."/>
        </authorList>
    </citation>
    <scope>NUCLEOTIDE SEQUENCE [LARGE SCALE GENOMIC DNA]</scope>
    <source>
        <strain evidence="1 2">MAH-29</strain>
    </source>
</reference>
<dbReference type="Proteomes" id="UP000677244">
    <property type="component" value="Unassembled WGS sequence"/>
</dbReference>
<organism evidence="1 2">
    <name type="scientific">Niastella soli</name>
    <dbReference type="NCBI Taxonomy" id="2821487"/>
    <lineage>
        <taxon>Bacteria</taxon>
        <taxon>Pseudomonadati</taxon>
        <taxon>Bacteroidota</taxon>
        <taxon>Chitinophagia</taxon>
        <taxon>Chitinophagales</taxon>
        <taxon>Chitinophagaceae</taxon>
        <taxon>Niastella</taxon>
    </lineage>
</organism>